<evidence type="ECO:0000313" key="1">
    <source>
        <dbReference type="EMBL" id="MEX8193622.1"/>
    </source>
</evidence>
<name>A0ABV3ZVH7_9BURK</name>
<evidence type="ECO:0008006" key="3">
    <source>
        <dbReference type="Google" id="ProtNLM"/>
    </source>
</evidence>
<dbReference type="Proteomes" id="UP001561046">
    <property type="component" value="Unassembled WGS sequence"/>
</dbReference>
<gene>
    <name evidence="1" type="ORF">AB6724_12325</name>
</gene>
<organism evidence="1 2">
    <name type="scientific">Comamonas guangdongensis</name>
    <dbReference type="NCBI Taxonomy" id="510515"/>
    <lineage>
        <taxon>Bacteria</taxon>
        <taxon>Pseudomonadati</taxon>
        <taxon>Pseudomonadota</taxon>
        <taxon>Betaproteobacteria</taxon>
        <taxon>Burkholderiales</taxon>
        <taxon>Comamonadaceae</taxon>
        <taxon>Comamonas</taxon>
    </lineage>
</organism>
<keyword evidence="2" id="KW-1185">Reference proteome</keyword>
<sequence length="1200" mass="126329">MPIQTGDVKLLKSAVMSDAPEGGGAPTGEAIPDGVSNAIFPDISQLDRAIGRVSLRKVTLGVRTDDTDTYFGANVIVADPPKDPRVSVTLFRTGQAFDVRGEAIRRVEAYLNKGPEWAGYLYEGHLAGQRVIQIFQREAEARPAVGQTLVIIQNEGAANQIEQYVRATRVSSVVRMFTDPNGTDYKAAIVTVELSDKLRTDFIGSPASRFFTRAANAARIRDTVVADAGSYVGVSPLARAAALGDFTAVARSVFTQLVPSAQTETPIPGGIPYAMAGLPAAGAEEVTFTTTQAWDNNTTLVLPGGCLPSSLKIRLGSGAQFTDAAGMLMSGTQQVGTVDYANGIVASSSGNYAGSKTISYRPAAYMQRMPQSSEIRITPETRSQSYVGFITPTAARGTLSFSYRAQGRWYVLSDAGDGSLRGIDSSYGAGTYNPDTGSYVITLGALPDAGSSIIIGWGVPTQETVHAALDMLISQTIALQLPAGQALYPGAFDIKWMDGTTPRAATANAAWQLQGDASGEVRVGRSEVLFAPKLLPAIGTVLDVTVDTAPANEVTLAHPSRNGQGRLAVAAGVGGLVPFTVQVEWNTITDQSVLGTYTRAQLAEMGVTLVDPTQIARDDGAGKLMLGTLQVGTVDYAAGTMDFLPDVTIQIPKPHYSASMVSGSGGFFADAAKYRLNYSGIEYINAPSIYPNDESGYVKLRFRTTGSATRHTLQVQFAPEFALVTGVQAPVVPGSVVMLPASGQPWSDDGRGTLRVLTPAGFVTRGTVNYATGRIALTSWTPGNANTVRRASCITTLGDAISSAYVFRTASSPLRPGSLTVQVPRASGGVQNVTAGIDGTISAAGVVGTVDYETGLVRLGFGVLVNAAGNAGEPWYDPANVQPDGKIFKPAPVVASALRYSAVAYSYLPLDADLLGIDPVRLPSDGRVPIFRPGGVAVVGHTGSITATFANDQTVDCGRVRLSRVRIVGADGKVIHGGYTANLEAGTVHIVDVATWSQPATIEHRIEDMAVVRDVQISGEISFASALSHHYPLGSYISSALTAGSGVASDLFARVNAVFDQQTWVPTWADVPQGADALASFNAAQYPIKVTNRGAITQRWALRFTTPTAFDVIGENVGVIAVGNTSTDCKPINPAEGVPYFVLPWQGWGNNWAVGNVLRFNTVEAGMPLWVARTVQPGPETVPDDTFTLLGRGDVDNPKP</sequence>
<dbReference type="RefSeq" id="WP_369338818.1">
    <property type="nucleotide sequence ID" value="NZ_JBFYGN010000012.1"/>
</dbReference>
<comment type="caution">
    <text evidence="1">The sequence shown here is derived from an EMBL/GenBank/DDBJ whole genome shotgun (WGS) entry which is preliminary data.</text>
</comment>
<protein>
    <recommendedName>
        <fullName evidence="3">Curculin (Mannose-binding) lectin protein</fullName>
    </recommendedName>
</protein>
<dbReference type="EMBL" id="JBFYGN010000012">
    <property type="protein sequence ID" value="MEX8193622.1"/>
    <property type="molecule type" value="Genomic_DNA"/>
</dbReference>
<proteinExistence type="predicted"/>
<reference evidence="1 2" key="1">
    <citation type="journal article" date="2013" name="Int. J. Syst. Evol. Microbiol.">
        <title>Comamonas guangdongensis sp. nov., isolated from subterranean forest sediment, and emended description of the genus Comamonas.</title>
        <authorList>
            <person name="Zhang J."/>
            <person name="Wang Y."/>
            <person name="Zhou S."/>
            <person name="Wu C."/>
            <person name="He J."/>
            <person name="Li F."/>
        </authorList>
    </citation>
    <scope>NUCLEOTIDE SEQUENCE [LARGE SCALE GENOMIC DNA]</scope>
    <source>
        <strain evidence="1 2">CCTCC AB2011133</strain>
    </source>
</reference>
<evidence type="ECO:0000313" key="2">
    <source>
        <dbReference type="Proteomes" id="UP001561046"/>
    </source>
</evidence>
<accession>A0ABV3ZVH7</accession>